<feature type="domain" description="N-acetyltransferase" evidence="3">
    <location>
        <begin position="1"/>
        <end position="148"/>
    </location>
</feature>
<sequence>MTPRRARPEEAAALRDLVRAAYAEWVPLIGREPGPMTDDYVARIAAGEAWVMEAEGTLAAAIILEDSDGALLLDNIAIAPSTRGRGLFRHLMDFAEAEARRRGHPCIRLYTHERMARNVALYLALGYVETRRAEQDGFPRVFMEKPLGTAA</sequence>
<keyword evidence="5" id="KW-1185">Reference proteome</keyword>
<name>A0A848E5D7_9PROT</name>
<dbReference type="Gene3D" id="3.40.630.30">
    <property type="match status" value="1"/>
</dbReference>
<evidence type="ECO:0000313" key="4">
    <source>
        <dbReference type="EMBL" id="NMJ39624.1"/>
    </source>
</evidence>
<dbReference type="PANTHER" id="PTHR43877:SF2">
    <property type="entry name" value="AMINOALKYLPHOSPHONATE N-ACETYLTRANSFERASE-RELATED"/>
    <property type="match status" value="1"/>
</dbReference>
<gene>
    <name evidence="4" type="ORF">GWK16_00110</name>
</gene>
<dbReference type="SUPFAM" id="SSF55729">
    <property type="entry name" value="Acyl-CoA N-acyltransferases (Nat)"/>
    <property type="match status" value="1"/>
</dbReference>
<reference evidence="4 5" key="1">
    <citation type="submission" date="2020-03" db="EMBL/GenBank/DDBJ databases">
        <authorList>
            <person name="Sun Q."/>
        </authorList>
    </citation>
    <scope>NUCLEOTIDE SEQUENCE [LARGE SCALE GENOMIC DNA]</scope>
    <source>
        <strain evidence="4 5">JC162</strain>
    </source>
</reference>
<organism evidence="4 5">
    <name type="scientific">Neoroseomonas marina</name>
    <dbReference type="NCBI Taxonomy" id="1232220"/>
    <lineage>
        <taxon>Bacteria</taxon>
        <taxon>Pseudomonadati</taxon>
        <taxon>Pseudomonadota</taxon>
        <taxon>Alphaproteobacteria</taxon>
        <taxon>Acetobacterales</taxon>
        <taxon>Acetobacteraceae</taxon>
        <taxon>Neoroseomonas</taxon>
    </lineage>
</organism>
<keyword evidence="2" id="KW-0012">Acyltransferase</keyword>
<dbReference type="InterPro" id="IPR000182">
    <property type="entry name" value="GNAT_dom"/>
</dbReference>
<evidence type="ECO:0000313" key="5">
    <source>
        <dbReference type="Proteomes" id="UP000548582"/>
    </source>
</evidence>
<dbReference type="InterPro" id="IPR050832">
    <property type="entry name" value="Bact_Acetyltransf"/>
</dbReference>
<evidence type="ECO:0000256" key="2">
    <source>
        <dbReference type="ARBA" id="ARBA00023315"/>
    </source>
</evidence>
<dbReference type="PROSITE" id="PS51186">
    <property type="entry name" value="GNAT"/>
    <property type="match status" value="1"/>
</dbReference>
<dbReference type="AlphaFoldDB" id="A0A848E5D7"/>
<dbReference type="Pfam" id="PF00583">
    <property type="entry name" value="Acetyltransf_1"/>
    <property type="match status" value="1"/>
</dbReference>
<dbReference type="GO" id="GO:0016747">
    <property type="term" value="F:acyltransferase activity, transferring groups other than amino-acyl groups"/>
    <property type="evidence" value="ECO:0007669"/>
    <property type="project" value="InterPro"/>
</dbReference>
<dbReference type="CDD" id="cd04301">
    <property type="entry name" value="NAT_SF"/>
    <property type="match status" value="1"/>
</dbReference>
<comment type="caution">
    <text evidence="4">The sequence shown here is derived from an EMBL/GenBank/DDBJ whole genome shotgun (WGS) entry which is preliminary data.</text>
</comment>
<evidence type="ECO:0000259" key="3">
    <source>
        <dbReference type="PROSITE" id="PS51186"/>
    </source>
</evidence>
<keyword evidence="1 4" id="KW-0808">Transferase</keyword>
<dbReference type="RefSeq" id="WP_170051955.1">
    <property type="nucleotide sequence ID" value="NZ_JABBKX010000001.1"/>
</dbReference>
<dbReference type="Proteomes" id="UP000548582">
    <property type="component" value="Unassembled WGS sequence"/>
</dbReference>
<dbReference type="EMBL" id="JABBKX010000001">
    <property type="protein sequence ID" value="NMJ39624.1"/>
    <property type="molecule type" value="Genomic_DNA"/>
</dbReference>
<dbReference type="PANTHER" id="PTHR43877">
    <property type="entry name" value="AMINOALKYLPHOSPHONATE N-ACETYLTRANSFERASE-RELATED-RELATED"/>
    <property type="match status" value="1"/>
</dbReference>
<dbReference type="InterPro" id="IPR016181">
    <property type="entry name" value="Acyl_CoA_acyltransferase"/>
</dbReference>
<accession>A0A848E5D7</accession>
<evidence type="ECO:0000256" key="1">
    <source>
        <dbReference type="ARBA" id="ARBA00022679"/>
    </source>
</evidence>
<protein>
    <submittedName>
        <fullName evidence="4">GNAT family N-acetyltransferase</fullName>
    </submittedName>
</protein>
<proteinExistence type="predicted"/>